<dbReference type="NCBIfam" id="TIGR01556">
    <property type="entry name" value="rhamnosyltran"/>
    <property type="match status" value="1"/>
</dbReference>
<sequence>MTTLGALVILYYPTDEQLSGLAALARDSDALAVVDNTPQEHALARERVRALSSRANVVWRHHGNRGGVAGAYNAGLSALFAQGIDAVALFDQDSTVPATFVARMRDTCARLGAGAFIAGPRIYDANDRRFLPELMTNGVTVHRVRVEGETAPRRCAFLISSGSVISRAAYAELGRFDEALFIDHVDTEYCLRALARNVPLYVVPSLVLTHRIGARRRHRVGPFELTAMHHSWQRRYYGARNAMHLGLQYGLRFPVALVPNLLTVWQVIQVVLCEREKGAKLRGIALGVLDGLFGRLGSIEAARSGGAAGSPVRQRGAGQPESSSSPNEPRRDVMPDALRHEGEITARQPWNPAVDETGR</sequence>
<dbReference type="CDD" id="cd02526">
    <property type="entry name" value="GT2_RfbF_like"/>
    <property type="match status" value="1"/>
</dbReference>
<feature type="domain" description="Glycosyltransferase 2-like" evidence="5">
    <location>
        <begin position="87"/>
        <end position="261"/>
    </location>
</feature>
<protein>
    <submittedName>
        <fullName evidence="6">Rhamnosyltransferase family protein</fullName>
    </submittedName>
</protein>
<dbReference type="SUPFAM" id="SSF53448">
    <property type="entry name" value="Nucleotide-diphospho-sugar transferases"/>
    <property type="match status" value="1"/>
</dbReference>
<reference evidence="6 7" key="1">
    <citation type="submission" date="2014-06" db="EMBL/GenBank/DDBJ databases">
        <authorList>
            <person name="Bishop-Lilly K.A."/>
            <person name="Broomall S.M."/>
            <person name="Chain P.S."/>
            <person name="Chertkov O."/>
            <person name="Coyne S.R."/>
            <person name="Daligault H.E."/>
            <person name="Davenport K.W."/>
            <person name="Erkkila T."/>
            <person name="Frey K.G."/>
            <person name="Gibbons H.S."/>
            <person name="Gu W."/>
            <person name="Jaissle J."/>
            <person name="Johnson S.L."/>
            <person name="Koroleva G.I."/>
            <person name="Ladner J.T."/>
            <person name="Lo C.-C."/>
            <person name="Minogue T.D."/>
            <person name="Munk C."/>
            <person name="Palacios G.F."/>
            <person name="Redden C.L."/>
            <person name="Rosenzweig C.N."/>
            <person name="Scholz M.B."/>
            <person name="Teshima H."/>
            <person name="Xu Y."/>
        </authorList>
    </citation>
    <scope>NUCLEOTIDE SEQUENCE [LARGE SCALE GENOMIC DNA]</scope>
    <source>
        <strain evidence="6 7">EO147</strain>
    </source>
</reference>
<evidence type="ECO:0000256" key="2">
    <source>
        <dbReference type="ARBA" id="ARBA00022676"/>
    </source>
</evidence>
<dbReference type="InterPro" id="IPR006446">
    <property type="entry name" value="RhaTrfase"/>
</dbReference>
<dbReference type="AlphaFoldDB" id="A0AAI8BD95"/>
<name>A0AAI8BD95_9BURK</name>
<dbReference type="PANTHER" id="PTHR43179">
    <property type="entry name" value="RHAMNOSYLTRANSFERASE WBBL"/>
    <property type="match status" value="1"/>
</dbReference>
<dbReference type="GO" id="GO:0016757">
    <property type="term" value="F:glycosyltransferase activity"/>
    <property type="evidence" value="ECO:0007669"/>
    <property type="project" value="UniProtKB-KW"/>
</dbReference>
<evidence type="ECO:0000313" key="6">
    <source>
        <dbReference type="EMBL" id="AIO70043.1"/>
    </source>
</evidence>
<evidence type="ECO:0000259" key="5">
    <source>
        <dbReference type="Pfam" id="PF13632"/>
    </source>
</evidence>
<dbReference type="InterPro" id="IPR029044">
    <property type="entry name" value="Nucleotide-diphossugar_trans"/>
</dbReference>
<proteinExistence type="inferred from homology"/>
<dbReference type="Pfam" id="PF13632">
    <property type="entry name" value="Glyco_trans_2_3"/>
    <property type="match status" value="1"/>
</dbReference>
<evidence type="ECO:0000256" key="1">
    <source>
        <dbReference type="ARBA" id="ARBA00006739"/>
    </source>
</evidence>
<dbReference type="Proteomes" id="UP000029424">
    <property type="component" value="Chromosome 2"/>
</dbReference>
<dbReference type="InterPro" id="IPR001173">
    <property type="entry name" value="Glyco_trans_2-like"/>
</dbReference>
<dbReference type="EMBL" id="CP008727">
    <property type="protein sequence ID" value="AIO70043.1"/>
    <property type="molecule type" value="Genomic_DNA"/>
</dbReference>
<evidence type="ECO:0000313" key="7">
    <source>
        <dbReference type="Proteomes" id="UP000029424"/>
    </source>
</evidence>
<comment type="similarity">
    <text evidence="1">Belongs to the glycosyltransferase 2 family.</text>
</comment>
<feature type="region of interest" description="Disordered" evidence="4">
    <location>
        <begin position="303"/>
        <end position="359"/>
    </location>
</feature>
<feature type="compositionally biased region" description="Basic and acidic residues" evidence="4">
    <location>
        <begin position="328"/>
        <end position="344"/>
    </location>
</feature>
<evidence type="ECO:0000256" key="3">
    <source>
        <dbReference type="ARBA" id="ARBA00022679"/>
    </source>
</evidence>
<dbReference type="PANTHER" id="PTHR43179:SF12">
    <property type="entry name" value="GALACTOFURANOSYLTRANSFERASE GLFT2"/>
    <property type="match status" value="1"/>
</dbReference>
<keyword evidence="7" id="KW-1185">Reference proteome</keyword>
<evidence type="ECO:0000256" key="4">
    <source>
        <dbReference type="SAM" id="MobiDB-lite"/>
    </source>
</evidence>
<keyword evidence="2" id="KW-0328">Glycosyltransferase</keyword>
<gene>
    <name evidence="6" type="ORF">DM82_5537</name>
</gene>
<dbReference type="KEGG" id="bok:DM82_5537"/>
<accession>A0AAI8BD95</accession>
<dbReference type="RefSeq" id="WP_010109292.1">
    <property type="nucleotide sequence ID" value="NZ_CP008727.1"/>
</dbReference>
<keyword evidence="3" id="KW-0808">Transferase</keyword>
<dbReference type="Gene3D" id="3.90.550.10">
    <property type="entry name" value="Spore Coat Polysaccharide Biosynthesis Protein SpsA, Chain A"/>
    <property type="match status" value="1"/>
</dbReference>
<organism evidence="6 7">
    <name type="scientific">Burkholderia oklahomensis</name>
    <dbReference type="NCBI Taxonomy" id="342113"/>
    <lineage>
        <taxon>Bacteria</taxon>
        <taxon>Pseudomonadati</taxon>
        <taxon>Pseudomonadota</taxon>
        <taxon>Betaproteobacteria</taxon>
        <taxon>Burkholderiales</taxon>
        <taxon>Burkholderiaceae</taxon>
        <taxon>Burkholderia</taxon>
        <taxon>pseudomallei group</taxon>
    </lineage>
</organism>